<organism evidence="2 3">
    <name type="scientific">Pleurodeles waltl</name>
    <name type="common">Iberian ribbed newt</name>
    <dbReference type="NCBI Taxonomy" id="8319"/>
    <lineage>
        <taxon>Eukaryota</taxon>
        <taxon>Metazoa</taxon>
        <taxon>Chordata</taxon>
        <taxon>Craniata</taxon>
        <taxon>Vertebrata</taxon>
        <taxon>Euteleostomi</taxon>
        <taxon>Amphibia</taxon>
        <taxon>Batrachia</taxon>
        <taxon>Caudata</taxon>
        <taxon>Salamandroidea</taxon>
        <taxon>Salamandridae</taxon>
        <taxon>Pleurodelinae</taxon>
        <taxon>Pleurodeles</taxon>
    </lineage>
</organism>
<sequence length="185" mass="20070">MLSCELREALEHSTVWPLKCACCQALVHLATSNGGLQAAGYTGGTARDNLEGECVGNPDIWNPIVLRDGLPRRPGEEEKRNAEETGRRPDPSHGEQRRSEKLTQEGTSDEGQGGPETRGVCLVPRGAWLKNVQSCLWSGLKALVGREEGAGVFPVVICGSFCGCQRWGMCYDVARGYDVRSLPRA</sequence>
<dbReference type="EMBL" id="JANPWB010000006">
    <property type="protein sequence ID" value="KAJ1177021.1"/>
    <property type="molecule type" value="Genomic_DNA"/>
</dbReference>
<evidence type="ECO:0000313" key="2">
    <source>
        <dbReference type="EMBL" id="KAJ1177021.1"/>
    </source>
</evidence>
<evidence type="ECO:0000313" key="3">
    <source>
        <dbReference type="Proteomes" id="UP001066276"/>
    </source>
</evidence>
<feature type="region of interest" description="Disordered" evidence="1">
    <location>
        <begin position="65"/>
        <end position="118"/>
    </location>
</feature>
<keyword evidence="3" id="KW-1185">Reference proteome</keyword>
<gene>
    <name evidence="2" type="ORF">NDU88_002287</name>
</gene>
<proteinExistence type="predicted"/>
<evidence type="ECO:0000256" key="1">
    <source>
        <dbReference type="SAM" id="MobiDB-lite"/>
    </source>
</evidence>
<dbReference type="AlphaFoldDB" id="A0AAV7TL69"/>
<reference evidence="2" key="1">
    <citation type="journal article" date="2022" name="bioRxiv">
        <title>Sequencing and chromosome-scale assembly of the giantPleurodeles waltlgenome.</title>
        <authorList>
            <person name="Brown T."/>
            <person name="Elewa A."/>
            <person name="Iarovenko S."/>
            <person name="Subramanian E."/>
            <person name="Araus A.J."/>
            <person name="Petzold A."/>
            <person name="Susuki M."/>
            <person name="Suzuki K.-i.T."/>
            <person name="Hayashi T."/>
            <person name="Toyoda A."/>
            <person name="Oliveira C."/>
            <person name="Osipova E."/>
            <person name="Leigh N.D."/>
            <person name="Simon A."/>
            <person name="Yun M.H."/>
        </authorList>
    </citation>
    <scope>NUCLEOTIDE SEQUENCE</scope>
    <source>
        <strain evidence="2">20211129_DDA</strain>
        <tissue evidence="2">Liver</tissue>
    </source>
</reference>
<comment type="caution">
    <text evidence="2">The sequence shown here is derived from an EMBL/GenBank/DDBJ whole genome shotgun (WGS) entry which is preliminary data.</text>
</comment>
<dbReference type="Proteomes" id="UP001066276">
    <property type="component" value="Chromosome 3_2"/>
</dbReference>
<name>A0AAV7TL69_PLEWA</name>
<protein>
    <submittedName>
        <fullName evidence="2">Uncharacterized protein</fullName>
    </submittedName>
</protein>
<accession>A0AAV7TL69</accession>
<feature type="compositionally biased region" description="Basic and acidic residues" evidence="1">
    <location>
        <begin position="69"/>
        <end position="103"/>
    </location>
</feature>